<dbReference type="RefSeq" id="WP_163347371.1">
    <property type="nucleotide sequence ID" value="NZ_CP048409.1"/>
</dbReference>
<dbReference type="EMBL" id="CP048409">
    <property type="protein sequence ID" value="QIA08850.1"/>
    <property type="molecule type" value="Genomic_DNA"/>
</dbReference>
<dbReference type="KEGG" id="drc:G0Q07_14475"/>
<organism evidence="1 2">
    <name type="scientific">Draconibacterium halophilum</name>
    <dbReference type="NCBI Taxonomy" id="2706887"/>
    <lineage>
        <taxon>Bacteria</taxon>
        <taxon>Pseudomonadati</taxon>
        <taxon>Bacteroidota</taxon>
        <taxon>Bacteroidia</taxon>
        <taxon>Marinilabiliales</taxon>
        <taxon>Prolixibacteraceae</taxon>
        <taxon>Draconibacterium</taxon>
    </lineage>
</organism>
<gene>
    <name evidence="1" type="ORF">G0Q07_14475</name>
</gene>
<accession>A0A6C0REN1</accession>
<protein>
    <submittedName>
        <fullName evidence="1">Uncharacterized protein</fullName>
    </submittedName>
</protein>
<evidence type="ECO:0000313" key="2">
    <source>
        <dbReference type="Proteomes" id="UP000474630"/>
    </source>
</evidence>
<evidence type="ECO:0000313" key="1">
    <source>
        <dbReference type="EMBL" id="QIA08850.1"/>
    </source>
</evidence>
<keyword evidence="2" id="KW-1185">Reference proteome</keyword>
<reference evidence="1 2" key="1">
    <citation type="submission" date="2020-02" db="EMBL/GenBank/DDBJ databases">
        <title>Genome sequencing for Draconibacterium sp. strain M1.</title>
        <authorList>
            <person name="Park S.-J."/>
        </authorList>
    </citation>
    <scope>NUCLEOTIDE SEQUENCE [LARGE SCALE GENOMIC DNA]</scope>
    <source>
        <strain evidence="1 2">M1</strain>
    </source>
</reference>
<proteinExistence type="predicted"/>
<sequence length="51" mass="5964">MAEINKELEEKIKLLIKQGKPIEAVSLVQQELQLGLRNSKEIVDKYRNEKK</sequence>
<dbReference type="AlphaFoldDB" id="A0A6C0REN1"/>
<dbReference type="Proteomes" id="UP000474630">
    <property type="component" value="Chromosome"/>
</dbReference>
<name>A0A6C0REN1_9BACT</name>